<proteinExistence type="predicted"/>
<evidence type="ECO:0000256" key="1">
    <source>
        <dbReference type="SAM" id="MobiDB-lite"/>
    </source>
</evidence>
<keyword evidence="3" id="KW-1185">Reference proteome</keyword>
<reference evidence="2 3" key="1">
    <citation type="journal article" date="2019" name="Commun. Biol.">
        <title>The bagworm genome reveals a unique fibroin gene that provides high tensile strength.</title>
        <authorList>
            <person name="Kono N."/>
            <person name="Nakamura H."/>
            <person name="Ohtoshi R."/>
            <person name="Tomita M."/>
            <person name="Numata K."/>
            <person name="Arakawa K."/>
        </authorList>
    </citation>
    <scope>NUCLEOTIDE SEQUENCE [LARGE SCALE GENOMIC DNA]</scope>
</reference>
<protein>
    <submittedName>
        <fullName evidence="2">Uncharacterized protein</fullName>
    </submittedName>
</protein>
<organism evidence="2 3">
    <name type="scientific">Eumeta variegata</name>
    <name type="common">Bagworm moth</name>
    <name type="synonym">Eumeta japonica</name>
    <dbReference type="NCBI Taxonomy" id="151549"/>
    <lineage>
        <taxon>Eukaryota</taxon>
        <taxon>Metazoa</taxon>
        <taxon>Ecdysozoa</taxon>
        <taxon>Arthropoda</taxon>
        <taxon>Hexapoda</taxon>
        <taxon>Insecta</taxon>
        <taxon>Pterygota</taxon>
        <taxon>Neoptera</taxon>
        <taxon>Endopterygota</taxon>
        <taxon>Lepidoptera</taxon>
        <taxon>Glossata</taxon>
        <taxon>Ditrysia</taxon>
        <taxon>Tineoidea</taxon>
        <taxon>Psychidae</taxon>
        <taxon>Oiketicinae</taxon>
        <taxon>Eumeta</taxon>
    </lineage>
</organism>
<dbReference type="AlphaFoldDB" id="A0A4C1Y5F8"/>
<feature type="compositionally biased region" description="Basic residues" evidence="1">
    <location>
        <begin position="1"/>
        <end position="10"/>
    </location>
</feature>
<comment type="caution">
    <text evidence="2">The sequence shown here is derived from an EMBL/GenBank/DDBJ whole genome shotgun (WGS) entry which is preliminary data.</text>
</comment>
<evidence type="ECO:0000313" key="3">
    <source>
        <dbReference type="Proteomes" id="UP000299102"/>
    </source>
</evidence>
<evidence type="ECO:0000313" key="2">
    <source>
        <dbReference type="EMBL" id="GBP70214.1"/>
    </source>
</evidence>
<sequence>MRKHLRHQGRHTNERAGGGGEHSGAARRRPRPQRLDKNLNVLITPMLKCTLPHYFYFRSRVSDRKLSKPTELGQGRQLPLALAR</sequence>
<dbReference type="EMBL" id="BGZK01001067">
    <property type="protein sequence ID" value="GBP70214.1"/>
    <property type="molecule type" value="Genomic_DNA"/>
</dbReference>
<feature type="region of interest" description="Disordered" evidence="1">
    <location>
        <begin position="64"/>
        <end position="84"/>
    </location>
</feature>
<dbReference type="Proteomes" id="UP000299102">
    <property type="component" value="Unassembled WGS sequence"/>
</dbReference>
<name>A0A4C1Y5F8_EUMVA</name>
<accession>A0A4C1Y5F8</accession>
<feature type="region of interest" description="Disordered" evidence="1">
    <location>
        <begin position="1"/>
        <end position="35"/>
    </location>
</feature>
<gene>
    <name evidence="2" type="ORF">EVAR_7480_1</name>
</gene>